<dbReference type="EMBL" id="JAIUJR010000018">
    <property type="protein sequence ID" value="MCA0133887.1"/>
    <property type="molecule type" value="Genomic_DNA"/>
</dbReference>
<comment type="caution">
    <text evidence="1">The sequence shown here is derived from an EMBL/GenBank/DDBJ whole genome shotgun (WGS) entry which is preliminary data.</text>
</comment>
<reference evidence="2" key="1">
    <citation type="submission" date="2023-07" db="EMBL/GenBank/DDBJ databases">
        <authorList>
            <person name="Yue Y."/>
        </authorList>
    </citation>
    <scope>NUCLEOTIDE SEQUENCE [LARGE SCALE GENOMIC DNA]</scope>
    <source>
        <strain evidence="2">D23</strain>
    </source>
</reference>
<keyword evidence="2" id="KW-1185">Reference proteome</keyword>
<organism evidence="1 2">
    <name type="scientific">Winogradskyella alexanderae</name>
    <dbReference type="NCBI Taxonomy" id="2877123"/>
    <lineage>
        <taxon>Bacteria</taxon>
        <taxon>Pseudomonadati</taxon>
        <taxon>Bacteroidota</taxon>
        <taxon>Flavobacteriia</taxon>
        <taxon>Flavobacteriales</taxon>
        <taxon>Flavobacteriaceae</taxon>
        <taxon>Winogradskyella</taxon>
    </lineage>
</organism>
<gene>
    <name evidence="1" type="ORF">LBU54_14920</name>
</gene>
<accession>A0ABS7XV33</accession>
<evidence type="ECO:0008006" key="3">
    <source>
        <dbReference type="Google" id="ProtNLM"/>
    </source>
</evidence>
<evidence type="ECO:0000313" key="2">
    <source>
        <dbReference type="Proteomes" id="UP001198901"/>
    </source>
</evidence>
<dbReference type="Proteomes" id="UP001198901">
    <property type="component" value="Unassembled WGS sequence"/>
</dbReference>
<protein>
    <recommendedName>
        <fullName evidence="3">Carboxypeptidase-like protein</fullName>
    </recommendedName>
</protein>
<name>A0ABS7XV33_9FLAO</name>
<evidence type="ECO:0000313" key="1">
    <source>
        <dbReference type="EMBL" id="MCA0133887.1"/>
    </source>
</evidence>
<proteinExistence type="predicted"/>
<dbReference type="RefSeq" id="WP_224531871.1">
    <property type="nucleotide sequence ID" value="NZ_JAIUJR010000018.1"/>
</dbReference>
<sequence length="332" mass="37900">MEKTSNASQTANRNETIAQTVGGNSKYSKKGMILIKTFKPLLLFLLIFYSAKVQAQRIILVDSITKAPLSFVAIEFEDSGFYSSISGEFDLKMVISDSLKIRLLGYKTKKYKTSTLKDTIFLQANSYQLDEVTLTRNQDKTKNIKFLKGAKSFGSWPLQPKSEIITSIKPSEEIKNHYVDKIIIPFSKVIEKKELKNKKIKAYVRIHIYNSINNNISESLYSSPPKDVNSFTKDIVTFDISDEMILLNENGIFIGLELIGYYLDSKAHERANSVIRPQLTSKTNDYFKSNSFLRFVFKNYEELVPLNEMINKENPSGKVMCRNLNIGLELSK</sequence>